<dbReference type="AlphaFoldDB" id="A0A4Y8D8W6"/>
<accession>A0A4Y8D8W6</accession>
<feature type="compositionally biased region" description="Basic and acidic residues" evidence="1">
    <location>
        <begin position="43"/>
        <end position="58"/>
    </location>
</feature>
<evidence type="ECO:0000256" key="1">
    <source>
        <dbReference type="SAM" id="MobiDB-lite"/>
    </source>
</evidence>
<dbReference type="EMBL" id="PHWZ01000097">
    <property type="protein sequence ID" value="TEY71268.1"/>
    <property type="molecule type" value="Genomic_DNA"/>
</dbReference>
<feature type="region of interest" description="Disordered" evidence="1">
    <location>
        <begin position="43"/>
        <end position="98"/>
    </location>
</feature>
<reference evidence="2 3" key="1">
    <citation type="submission" date="2017-11" db="EMBL/GenBank/DDBJ databases">
        <title>Comparative genomics of Botrytis spp.</title>
        <authorList>
            <person name="Valero-Jimenez C.A."/>
            <person name="Tapia P."/>
            <person name="Veloso J."/>
            <person name="Silva-Moreno E."/>
            <person name="Staats M."/>
            <person name="Valdes J.H."/>
            <person name="Van Kan J.A.L."/>
        </authorList>
    </citation>
    <scope>NUCLEOTIDE SEQUENCE [LARGE SCALE GENOMIC DNA]</scope>
    <source>
        <strain evidence="2 3">MUCL2830</strain>
    </source>
</reference>
<sequence length="291" mass="33012">MSDRLFEEGRANNEYRSAFEHAAYTLLREEGKMEAIERTVYKKLFGDDPKDKEDDAKNAKSTPAPKKRKVAESNDGKSAETSVTTTITKEEDTQDVEDLIESDITKVVASISYRDQAAKTPPPPEEKQLTDRVKRIMANQEALKEKMGPEAFYKILEAIKNNEEIAARRDAILDKRNKLLPMRPGGRIQQFSTYAPPTPECENYWFAEDGAQIKKVEQRLNVSVSIKRLPDLASTSKSMMPVEATESLKKNAGDQWKTLPAVIKVQDRKLREEHAARIKANIVPKTILYLE</sequence>
<dbReference type="OrthoDB" id="3511491at2759"/>
<evidence type="ECO:0000313" key="3">
    <source>
        <dbReference type="Proteomes" id="UP000297299"/>
    </source>
</evidence>
<name>A0A4Y8D8W6_9HELO</name>
<organism evidence="2 3">
    <name type="scientific">Botryotinia calthae</name>
    <dbReference type="NCBI Taxonomy" id="38488"/>
    <lineage>
        <taxon>Eukaryota</taxon>
        <taxon>Fungi</taxon>
        <taxon>Dikarya</taxon>
        <taxon>Ascomycota</taxon>
        <taxon>Pezizomycotina</taxon>
        <taxon>Leotiomycetes</taxon>
        <taxon>Helotiales</taxon>
        <taxon>Sclerotiniaceae</taxon>
        <taxon>Botryotinia</taxon>
    </lineage>
</organism>
<gene>
    <name evidence="2" type="ORF">BOTCAL_0097g00130</name>
</gene>
<comment type="caution">
    <text evidence="2">The sequence shown here is derived from an EMBL/GenBank/DDBJ whole genome shotgun (WGS) entry which is preliminary data.</text>
</comment>
<protein>
    <submittedName>
        <fullName evidence="2">Uncharacterized protein</fullName>
    </submittedName>
</protein>
<keyword evidence="3" id="KW-1185">Reference proteome</keyword>
<proteinExistence type="predicted"/>
<dbReference type="Proteomes" id="UP000297299">
    <property type="component" value="Unassembled WGS sequence"/>
</dbReference>
<evidence type="ECO:0000313" key="2">
    <source>
        <dbReference type="EMBL" id="TEY71268.1"/>
    </source>
</evidence>